<dbReference type="InterPro" id="IPR036439">
    <property type="entry name" value="Dockerin_dom_sf"/>
</dbReference>
<reference evidence="1 2" key="1">
    <citation type="submission" date="2019-02" db="EMBL/GenBank/DDBJ databases">
        <title>Deep-cultivation of Planctomycetes and their phenomic and genomic characterization uncovers novel biology.</title>
        <authorList>
            <person name="Wiegand S."/>
            <person name="Jogler M."/>
            <person name="Boedeker C."/>
            <person name="Pinto D."/>
            <person name="Vollmers J."/>
            <person name="Rivas-Marin E."/>
            <person name="Kohn T."/>
            <person name="Peeters S.H."/>
            <person name="Heuer A."/>
            <person name="Rast P."/>
            <person name="Oberbeckmann S."/>
            <person name="Bunk B."/>
            <person name="Jeske O."/>
            <person name="Meyerdierks A."/>
            <person name="Storesund J.E."/>
            <person name="Kallscheuer N."/>
            <person name="Luecker S."/>
            <person name="Lage O.M."/>
            <person name="Pohl T."/>
            <person name="Merkel B.J."/>
            <person name="Hornburger P."/>
            <person name="Mueller R.-W."/>
            <person name="Bruemmer F."/>
            <person name="Labrenz M."/>
            <person name="Spormann A.M."/>
            <person name="Op den Camp H."/>
            <person name="Overmann J."/>
            <person name="Amann R."/>
            <person name="Jetten M.S.M."/>
            <person name="Mascher T."/>
            <person name="Medema M.H."/>
            <person name="Devos D.P."/>
            <person name="Kaster A.-K."/>
            <person name="Ovreas L."/>
            <person name="Rohde M."/>
            <person name="Galperin M.Y."/>
            <person name="Jogler C."/>
        </authorList>
    </citation>
    <scope>NUCLEOTIDE SEQUENCE [LARGE SCALE GENOMIC DNA]</scope>
    <source>
        <strain evidence="1 2">Pan181</strain>
    </source>
</reference>
<dbReference type="Proteomes" id="UP000315750">
    <property type="component" value="Chromosome"/>
</dbReference>
<name>A0A518AVC4_9BACT</name>
<dbReference type="OrthoDB" id="230357at2"/>
<dbReference type="GO" id="GO:0000272">
    <property type="term" value="P:polysaccharide catabolic process"/>
    <property type="evidence" value="ECO:0007669"/>
    <property type="project" value="InterPro"/>
</dbReference>
<organism evidence="1 2">
    <name type="scientific">Aeoliella mucimassa</name>
    <dbReference type="NCBI Taxonomy" id="2527972"/>
    <lineage>
        <taxon>Bacteria</taxon>
        <taxon>Pseudomonadati</taxon>
        <taxon>Planctomycetota</taxon>
        <taxon>Planctomycetia</taxon>
        <taxon>Pirellulales</taxon>
        <taxon>Lacipirellulaceae</taxon>
        <taxon>Aeoliella</taxon>
    </lineage>
</organism>
<gene>
    <name evidence="1" type="ORF">Pan181_49270</name>
</gene>
<dbReference type="RefSeq" id="WP_145251018.1">
    <property type="nucleotide sequence ID" value="NZ_CP036278.1"/>
</dbReference>
<sequence length="549" mass="58471">MMRPSILNSFVAMLALLLANTLIYSTLYAANSIGINFVGGRHSQINVEGKTQAEINALIAGLTEDQKVYNPNNPTAYLNGHEVTGMAGVGDFAQTNWNNVARYTETLNEGTYGAGDDPSLPDTNGSQTGFITSTGTTIPGMTVTWESENSYQAVNNSIENEDEHLMEGYLDISGRDRDMTVKMTGIPYNSFDLVVYVGSDGIDGRMAYIDVNYPTDSNSDGIDDGMDGVEGPYNDSGFYFVPNTGKGIFTGPDDYLQINAKSMNQADAQNGANYLLLQSVAAMGDDSSLSIRIEGIRDRSNAGIHGIQLIEANDLTLLVDTVTGEVALQNASPASSIDFDFDFYQITSESGALSPTGFRGMADQDYEGNGPTGTGNGWEEMGSLSDTSIQEGYLLESTMLTLGEEIRLGAAFTPGGAEDLVFRYKTASGVTRTGKIIYGENVLSAEPLSGDYNGDGIVNLADYTVWRDSLGSTTDLRANGNDTGASQGVVDMADYQTWKTNFGQTAAAGSVQTASVPEPSTACLLVLMGIACAVRSRRSSMQGNNDSHV</sequence>
<evidence type="ECO:0000313" key="1">
    <source>
        <dbReference type="EMBL" id="QDU58687.1"/>
    </source>
</evidence>
<evidence type="ECO:0000313" key="2">
    <source>
        <dbReference type="Proteomes" id="UP000315750"/>
    </source>
</evidence>
<keyword evidence="2" id="KW-1185">Reference proteome</keyword>
<evidence type="ECO:0008006" key="3">
    <source>
        <dbReference type="Google" id="ProtNLM"/>
    </source>
</evidence>
<dbReference type="Gene3D" id="1.10.1330.10">
    <property type="entry name" value="Dockerin domain"/>
    <property type="match status" value="1"/>
</dbReference>
<dbReference type="AlphaFoldDB" id="A0A518AVC4"/>
<dbReference type="KEGG" id="amuc:Pan181_49270"/>
<protein>
    <recommendedName>
        <fullName evidence="3">PEP-CTERM protein-sorting domain-containing protein</fullName>
    </recommendedName>
</protein>
<proteinExistence type="predicted"/>
<dbReference type="EMBL" id="CP036278">
    <property type="protein sequence ID" value="QDU58687.1"/>
    <property type="molecule type" value="Genomic_DNA"/>
</dbReference>
<accession>A0A518AVC4</accession>